<dbReference type="Proteomes" id="UP000737018">
    <property type="component" value="Unassembled WGS sequence"/>
</dbReference>
<protein>
    <submittedName>
        <fullName evidence="2">Uncharacterized protein</fullName>
    </submittedName>
</protein>
<sequence length="115" mass="13225">MPRNHDYYRWYRPVTRKYVDRNSAKLDISIESHFALLEMLPPDTDVPDEHPPHQPSPPRGRPQRARRAPTCGTGGHKIGHKGSSMHDDEPKDDAPQPPPPPKHYTRVKKRKIGEP</sequence>
<evidence type="ECO:0000313" key="3">
    <source>
        <dbReference type="Proteomes" id="UP000737018"/>
    </source>
</evidence>
<name>A0A8J4QKM1_9ROSI</name>
<gene>
    <name evidence="2" type="ORF">CMV_026038</name>
</gene>
<feature type="compositionally biased region" description="Basic and acidic residues" evidence="1">
    <location>
        <begin position="84"/>
        <end position="94"/>
    </location>
</feature>
<reference evidence="2" key="1">
    <citation type="submission" date="2020-03" db="EMBL/GenBank/DDBJ databases">
        <title>Castanea mollissima Vanexum genome sequencing.</title>
        <authorList>
            <person name="Staton M."/>
        </authorList>
    </citation>
    <scope>NUCLEOTIDE SEQUENCE</scope>
    <source>
        <tissue evidence="2">Leaf</tissue>
    </source>
</reference>
<evidence type="ECO:0000313" key="2">
    <source>
        <dbReference type="EMBL" id="KAF3947896.1"/>
    </source>
</evidence>
<organism evidence="2 3">
    <name type="scientific">Castanea mollissima</name>
    <name type="common">Chinese chestnut</name>
    <dbReference type="NCBI Taxonomy" id="60419"/>
    <lineage>
        <taxon>Eukaryota</taxon>
        <taxon>Viridiplantae</taxon>
        <taxon>Streptophyta</taxon>
        <taxon>Embryophyta</taxon>
        <taxon>Tracheophyta</taxon>
        <taxon>Spermatophyta</taxon>
        <taxon>Magnoliopsida</taxon>
        <taxon>eudicotyledons</taxon>
        <taxon>Gunneridae</taxon>
        <taxon>Pentapetalae</taxon>
        <taxon>rosids</taxon>
        <taxon>fabids</taxon>
        <taxon>Fagales</taxon>
        <taxon>Fagaceae</taxon>
        <taxon>Castanea</taxon>
    </lineage>
</organism>
<feature type="compositionally biased region" description="Basic residues" evidence="1">
    <location>
        <begin position="103"/>
        <end position="115"/>
    </location>
</feature>
<keyword evidence="3" id="KW-1185">Reference proteome</keyword>
<accession>A0A8J4QKM1</accession>
<proteinExistence type="predicted"/>
<dbReference type="AlphaFoldDB" id="A0A8J4QKM1"/>
<feature type="region of interest" description="Disordered" evidence="1">
    <location>
        <begin position="39"/>
        <end position="115"/>
    </location>
</feature>
<evidence type="ECO:0000256" key="1">
    <source>
        <dbReference type="SAM" id="MobiDB-lite"/>
    </source>
</evidence>
<dbReference type="OrthoDB" id="10590387at2759"/>
<dbReference type="EMBL" id="JRKL02007300">
    <property type="protein sequence ID" value="KAF3947896.1"/>
    <property type="molecule type" value="Genomic_DNA"/>
</dbReference>
<comment type="caution">
    <text evidence="2">The sequence shown here is derived from an EMBL/GenBank/DDBJ whole genome shotgun (WGS) entry which is preliminary data.</text>
</comment>